<dbReference type="EMBL" id="KQ242699">
    <property type="protein sequence ID" value="KNC77549.1"/>
    <property type="molecule type" value="Genomic_DNA"/>
</dbReference>
<organism evidence="1 2">
    <name type="scientific">Sphaeroforma arctica JP610</name>
    <dbReference type="NCBI Taxonomy" id="667725"/>
    <lineage>
        <taxon>Eukaryota</taxon>
        <taxon>Ichthyosporea</taxon>
        <taxon>Ichthyophonida</taxon>
        <taxon>Sphaeroforma</taxon>
    </lineage>
</organism>
<reference evidence="1 2" key="1">
    <citation type="submission" date="2011-02" db="EMBL/GenBank/DDBJ databases">
        <title>The Genome Sequence of Sphaeroforma arctica JP610.</title>
        <authorList>
            <consortium name="The Broad Institute Genome Sequencing Platform"/>
            <person name="Russ C."/>
            <person name="Cuomo C."/>
            <person name="Young S.K."/>
            <person name="Zeng Q."/>
            <person name="Gargeya S."/>
            <person name="Alvarado L."/>
            <person name="Berlin A."/>
            <person name="Chapman S.B."/>
            <person name="Chen Z."/>
            <person name="Freedman E."/>
            <person name="Gellesch M."/>
            <person name="Goldberg J."/>
            <person name="Griggs A."/>
            <person name="Gujja S."/>
            <person name="Heilman E."/>
            <person name="Heiman D."/>
            <person name="Howarth C."/>
            <person name="Mehta T."/>
            <person name="Neiman D."/>
            <person name="Pearson M."/>
            <person name="Roberts A."/>
            <person name="Saif S."/>
            <person name="Shea T."/>
            <person name="Shenoy N."/>
            <person name="Sisk P."/>
            <person name="Stolte C."/>
            <person name="Sykes S."/>
            <person name="White J."/>
            <person name="Yandava C."/>
            <person name="Burger G."/>
            <person name="Gray M.W."/>
            <person name="Holland P.W.H."/>
            <person name="King N."/>
            <person name="Lang F.B.F."/>
            <person name="Roger A.J."/>
            <person name="Ruiz-Trillo I."/>
            <person name="Haas B."/>
            <person name="Nusbaum C."/>
            <person name="Birren B."/>
        </authorList>
    </citation>
    <scope>NUCLEOTIDE SEQUENCE [LARGE SCALE GENOMIC DNA]</scope>
    <source>
        <strain evidence="1 2">JP610</strain>
    </source>
</reference>
<gene>
    <name evidence="1" type="ORF">SARC_09993</name>
</gene>
<feature type="non-terminal residue" evidence="1">
    <location>
        <position position="1"/>
    </location>
</feature>
<evidence type="ECO:0000313" key="2">
    <source>
        <dbReference type="Proteomes" id="UP000054560"/>
    </source>
</evidence>
<dbReference type="AlphaFoldDB" id="A0A0L0FL95"/>
<proteinExistence type="predicted"/>
<evidence type="ECO:0000313" key="1">
    <source>
        <dbReference type="EMBL" id="KNC77549.1"/>
    </source>
</evidence>
<dbReference type="GeneID" id="25910497"/>
<sequence length="61" mass="6509">SLRANSSMFTFAPLRVVDFDQILTPSVQSAYGDSVVVSLWESTAVEGNGASVIDTSSNNNR</sequence>
<accession>A0A0L0FL95</accession>
<protein>
    <submittedName>
        <fullName evidence="1">Uncharacterized protein</fullName>
    </submittedName>
</protein>
<dbReference type="RefSeq" id="XP_014151451.1">
    <property type="nucleotide sequence ID" value="XM_014295976.1"/>
</dbReference>
<name>A0A0L0FL95_9EUKA</name>
<keyword evidence="2" id="KW-1185">Reference proteome</keyword>
<dbReference type="Proteomes" id="UP000054560">
    <property type="component" value="Unassembled WGS sequence"/>
</dbReference>